<dbReference type="AlphaFoldDB" id="A0A3M8AU59"/>
<dbReference type="PANTHER" id="PTHR43796">
    <property type="entry name" value="CARBOXYNORSPERMIDINE SYNTHASE"/>
    <property type="match status" value="1"/>
</dbReference>
<dbReference type="PANTHER" id="PTHR43796:SF2">
    <property type="entry name" value="CARBOXYNORSPERMIDINE SYNTHASE"/>
    <property type="match status" value="1"/>
</dbReference>
<evidence type="ECO:0000313" key="2">
    <source>
        <dbReference type="Proteomes" id="UP000268829"/>
    </source>
</evidence>
<evidence type="ECO:0000313" key="1">
    <source>
        <dbReference type="EMBL" id="RNB54700.1"/>
    </source>
</evidence>
<dbReference type="SUPFAM" id="SSF51735">
    <property type="entry name" value="NAD(P)-binding Rossmann-fold domains"/>
    <property type="match status" value="1"/>
</dbReference>
<accession>A0A3M8AU59</accession>
<protein>
    <submittedName>
        <fullName evidence="1">Saccharopine dehydrogenase</fullName>
    </submittedName>
</protein>
<proteinExistence type="predicted"/>
<dbReference type="Proteomes" id="UP000268829">
    <property type="component" value="Unassembled WGS sequence"/>
</dbReference>
<gene>
    <name evidence="1" type="ORF">EDM57_16820</name>
</gene>
<reference evidence="1 2" key="1">
    <citation type="submission" date="2018-10" db="EMBL/GenBank/DDBJ databases">
        <title>Phylogenomics of Brevibacillus.</title>
        <authorList>
            <person name="Dunlap C."/>
        </authorList>
    </citation>
    <scope>NUCLEOTIDE SEQUENCE [LARGE SCALE GENOMIC DNA]</scope>
    <source>
        <strain evidence="1 2">DSM 100115</strain>
    </source>
</reference>
<dbReference type="Gene3D" id="3.40.50.720">
    <property type="entry name" value="NAD(P)-binding Rossmann-like Domain"/>
    <property type="match status" value="1"/>
</dbReference>
<dbReference type="InterPro" id="IPR036291">
    <property type="entry name" value="NAD(P)-bd_dom_sf"/>
</dbReference>
<comment type="caution">
    <text evidence="1">The sequence shown here is derived from an EMBL/GenBank/DDBJ whole genome shotgun (WGS) entry which is preliminary data.</text>
</comment>
<dbReference type="RefSeq" id="WP_122905841.1">
    <property type="nucleotide sequence ID" value="NZ_RHHS01000039.1"/>
</dbReference>
<dbReference type="OrthoDB" id="1910498at2"/>
<sequence>MEKKVLIVGGYGTVGSQIAKILHDQNQEVQLLLGGRHPGKPLPFASPRLHSLLVNTTAQDPLAHAPDDLSLIINAVNDPDDSLLLAAVSRRIPVVDITRWTERFSRAIERLSKSELQSPVVLASGWMAGTPALFGKLYAADLQDVTIDIFALYAMQDKAGPDSAAYMNRLTIPFDVYTKGAARTVLPMSDPLAVTFPGGFRTNCYRLDTPDHLTLVQVPSVSSASFRIAFDQKWATTALVSLVRSGIWKLLGQKLRQSILYNPGQGAAHEVVVQIEGKDQRGVRIRRQIEISDPNGQTHLTATGAAIQAQRILADEGTAATPGIFFPESLAASQADEQWITAYYKSEGVKIQVKL</sequence>
<name>A0A3M8AU59_9BACL</name>
<organism evidence="1 2">
    <name type="scientific">Brevibacillus gelatini</name>
    <dbReference type="NCBI Taxonomy" id="1655277"/>
    <lineage>
        <taxon>Bacteria</taxon>
        <taxon>Bacillati</taxon>
        <taxon>Bacillota</taxon>
        <taxon>Bacilli</taxon>
        <taxon>Bacillales</taxon>
        <taxon>Paenibacillaceae</taxon>
        <taxon>Brevibacillus</taxon>
    </lineage>
</organism>
<keyword evidence="2" id="KW-1185">Reference proteome</keyword>
<dbReference type="EMBL" id="RHHS01000039">
    <property type="protein sequence ID" value="RNB54700.1"/>
    <property type="molecule type" value="Genomic_DNA"/>
</dbReference>